<sequence length="275" mass="31744">MAEVGKEWLFFLSVTVLFLTVFYFDKDLKHLLRYGISSLIALGFLTLVINFVRGRLKPCLEHSTSKSKPESNQELLKEKQRNARQKIQDDHIVKSLAYEERILKPREEARRIKKDKQFFEFMGPAWKGKGDKLGCQEEIQDSEKPHKGKKDGSSRDAACVRRLPDHIENPPTPPQQPKPKTIRKIVLPDEPEVGAPGSVNIAFRTPFGRVFKRRFLYSEKIQILLDFMATLGFPERVYMLSSSYPRHCISSDPDKTVLELELTKDLALNIDERDD</sequence>
<comment type="caution">
    <text evidence="1">The sequence shown here is derived from an EMBL/GenBank/DDBJ whole genome shotgun (WGS) entry which is preliminary data.</text>
</comment>
<dbReference type="Gene3D" id="3.10.20.90">
    <property type="entry name" value="Phosphatidylinositol 3-kinase Catalytic Subunit, Chain A, domain 1"/>
    <property type="match status" value="1"/>
</dbReference>
<dbReference type="PANTHER" id="PTHR23322">
    <property type="entry name" value="FAS-ASSOCIATED PROTEIN"/>
    <property type="match status" value="1"/>
</dbReference>
<dbReference type="AlphaFoldDB" id="A0A8J1U5W4"/>
<dbReference type="InterPro" id="IPR001012">
    <property type="entry name" value="UBX_dom"/>
</dbReference>
<dbReference type="InterPro" id="IPR029071">
    <property type="entry name" value="Ubiquitin-like_domsf"/>
</dbReference>
<organism evidence="1 2">
    <name type="scientific">Owenia fusiformis</name>
    <name type="common">Polychaete worm</name>
    <dbReference type="NCBI Taxonomy" id="6347"/>
    <lineage>
        <taxon>Eukaryota</taxon>
        <taxon>Metazoa</taxon>
        <taxon>Spiralia</taxon>
        <taxon>Lophotrochozoa</taxon>
        <taxon>Annelida</taxon>
        <taxon>Polychaeta</taxon>
        <taxon>Sedentaria</taxon>
        <taxon>Canalipalpata</taxon>
        <taxon>Sabellida</taxon>
        <taxon>Oweniida</taxon>
        <taxon>Oweniidae</taxon>
        <taxon>Owenia</taxon>
    </lineage>
</organism>
<proteinExistence type="predicted"/>
<dbReference type="SUPFAM" id="SSF54236">
    <property type="entry name" value="Ubiquitin-like"/>
    <property type="match status" value="1"/>
</dbReference>
<gene>
    <name evidence="1" type="ORF">OFUS_LOCUS19036</name>
</gene>
<keyword evidence="2" id="KW-1185">Reference proteome</keyword>
<reference evidence="1" key="1">
    <citation type="submission" date="2022-03" db="EMBL/GenBank/DDBJ databases">
        <authorList>
            <person name="Martin C."/>
        </authorList>
    </citation>
    <scope>NUCLEOTIDE SEQUENCE</scope>
</reference>
<dbReference type="Pfam" id="PF00789">
    <property type="entry name" value="UBX"/>
    <property type="match status" value="1"/>
</dbReference>
<accession>A0A8J1U5W4</accession>
<dbReference type="PANTHER" id="PTHR23322:SF93">
    <property type="entry name" value="UBX DOMAIN-CONTAINING PROTEIN 8"/>
    <property type="match status" value="1"/>
</dbReference>
<evidence type="ECO:0000313" key="1">
    <source>
        <dbReference type="EMBL" id="CAH1794323.1"/>
    </source>
</evidence>
<dbReference type="Proteomes" id="UP000749559">
    <property type="component" value="Unassembled WGS sequence"/>
</dbReference>
<dbReference type="EMBL" id="CAIIXF020000009">
    <property type="protein sequence ID" value="CAH1794323.1"/>
    <property type="molecule type" value="Genomic_DNA"/>
</dbReference>
<dbReference type="GO" id="GO:0043130">
    <property type="term" value="F:ubiquitin binding"/>
    <property type="evidence" value="ECO:0007669"/>
    <property type="project" value="TreeGrafter"/>
</dbReference>
<name>A0A8J1U5W4_OWEFU</name>
<dbReference type="PROSITE" id="PS50033">
    <property type="entry name" value="UBX"/>
    <property type="match status" value="1"/>
</dbReference>
<evidence type="ECO:0000313" key="2">
    <source>
        <dbReference type="Proteomes" id="UP000749559"/>
    </source>
</evidence>
<dbReference type="InterPro" id="IPR050730">
    <property type="entry name" value="UBX_domain-protein"/>
</dbReference>
<protein>
    <submittedName>
        <fullName evidence="1">Uncharacterized protein</fullName>
    </submittedName>
</protein>